<keyword evidence="1" id="KW-0472">Membrane</keyword>
<dbReference type="PANTHER" id="PTHR12740:SF4">
    <property type="entry name" value="JNK1_MAPK8-ASSOCIATED MEMBRANE PROTEIN"/>
    <property type="match status" value="1"/>
</dbReference>
<evidence type="ECO:0000313" key="2">
    <source>
        <dbReference type="EMBL" id="CAB3257702.1"/>
    </source>
</evidence>
<sequence length="335" mass="38112">MSLDYCPGRYCGRLLVNTTAGVPIWGECGACPSGFRVNMEYHCSQCTGKPTLFQWLYLGFMATLPLVLHWFYLLHKHTEWKKNVAIQCGFAFIETTLAAVFTLLSFEPKGSLSLVTCSVQQISDWYTIFFNPRIKFVETVRCSQEAVYPLYSIIFLFYLFSLALMLFLRPTLAARFLTSEADKKKCNVAIYAALYFHPILVVIHAICAGLIYYAYPYLTILATMTGLAVYAVYWDMKVSRNVDFSLIFAITMCFCLQKPKDVFGEHRVQNIFIILWHLTTLAYSIIALGNAYTTSFTYTSFAYLAFVPLPLLFLLLTEQCTDPNHITVETGGMPL</sequence>
<dbReference type="GO" id="GO:0006986">
    <property type="term" value="P:response to unfolded protein"/>
    <property type="evidence" value="ECO:0007669"/>
    <property type="project" value="InterPro"/>
</dbReference>
<keyword evidence="1" id="KW-0812">Transmembrane</keyword>
<dbReference type="InterPro" id="IPR008485">
    <property type="entry name" value="JAMP"/>
</dbReference>
<feature type="transmembrane region" description="Helical" evidence="1">
    <location>
        <begin position="296"/>
        <end position="316"/>
    </location>
</feature>
<proteinExistence type="evidence at transcript level"/>
<organism evidence="2">
    <name type="scientific">Phallusia mammillata</name>
    <dbReference type="NCBI Taxonomy" id="59560"/>
    <lineage>
        <taxon>Eukaryota</taxon>
        <taxon>Metazoa</taxon>
        <taxon>Chordata</taxon>
        <taxon>Tunicata</taxon>
        <taxon>Ascidiacea</taxon>
        <taxon>Phlebobranchia</taxon>
        <taxon>Ascidiidae</taxon>
        <taxon>Phallusia</taxon>
    </lineage>
</organism>
<accession>A0A6F9DG00</accession>
<gene>
    <name evidence="2" type="primary">Jkamp</name>
</gene>
<dbReference type="PANTHER" id="PTHR12740">
    <property type="entry name" value="JNK1/MAPK8-ASSOCIATED MEMBRANE PROTEIN"/>
    <property type="match status" value="1"/>
</dbReference>
<name>A0A6F9DG00_9ASCI</name>
<feature type="transmembrane region" description="Helical" evidence="1">
    <location>
        <begin position="148"/>
        <end position="168"/>
    </location>
</feature>
<feature type="transmembrane region" description="Helical" evidence="1">
    <location>
        <begin position="217"/>
        <end position="234"/>
    </location>
</feature>
<dbReference type="EMBL" id="LR786098">
    <property type="protein sequence ID" value="CAB3257702.1"/>
    <property type="molecule type" value="mRNA"/>
</dbReference>
<protein>
    <submittedName>
        <fullName evidence="2">JNK1/MAPK8-associated membrane protein</fullName>
    </submittedName>
</protein>
<feature type="transmembrane region" description="Helical" evidence="1">
    <location>
        <begin position="188"/>
        <end position="211"/>
    </location>
</feature>
<feature type="transmembrane region" description="Helical" evidence="1">
    <location>
        <begin position="84"/>
        <end position="106"/>
    </location>
</feature>
<dbReference type="Pfam" id="PF05571">
    <property type="entry name" value="JAMP"/>
    <property type="match status" value="1"/>
</dbReference>
<dbReference type="GO" id="GO:0036503">
    <property type="term" value="P:ERAD pathway"/>
    <property type="evidence" value="ECO:0007669"/>
    <property type="project" value="TreeGrafter"/>
</dbReference>
<dbReference type="AlphaFoldDB" id="A0A6F9DG00"/>
<feature type="transmembrane region" description="Helical" evidence="1">
    <location>
        <begin position="55"/>
        <end position="72"/>
    </location>
</feature>
<evidence type="ECO:0000256" key="1">
    <source>
        <dbReference type="SAM" id="Phobius"/>
    </source>
</evidence>
<dbReference type="GO" id="GO:0031625">
    <property type="term" value="F:ubiquitin protein ligase binding"/>
    <property type="evidence" value="ECO:0007669"/>
    <property type="project" value="TreeGrafter"/>
</dbReference>
<dbReference type="GO" id="GO:0016020">
    <property type="term" value="C:membrane"/>
    <property type="evidence" value="ECO:0007669"/>
    <property type="project" value="InterPro"/>
</dbReference>
<keyword evidence="1" id="KW-1133">Transmembrane helix</keyword>
<reference evidence="2" key="1">
    <citation type="submission" date="2020-04" db="EMBL/GenBank/DDBJ databases">
        <authorList>
            <person name="Neveu A P."/>
        </authorList>
    </citation>
    <scope>NUCLEOTIDE SEQUENCE</scope>
    <source>
        <tissue evidence="2">Whole embryo</tissue>
    </source>
</reference>
<feature type="transmembrane region" description="Helical" evidence="1">
    <location>
        <begin position="271"/>
        <end position="289"/>
    </location>
</feature>